<dbReference type="SUPFAM" id="SSF52540">
    <property type="entry name" value="P-loop containing nucleoside triphosphate hydrolases"/>
    <property type="match status" value="1"/>
</dbReference>
<dbReference type="InterPro" id="IPR027417">
    <property type="entry name" value="P-loop_NTPase"/>
</dbReference>
<dbReference type="AlphaFoldDB" id="A0A1E3X5K8"/>
<dbReference type="Pfam" id="PF13635">
    <property type="entry name" value="DUF4143"/>
    <property type="match status" value="1"/>
</dbReference>
<dbReference type="InterPro" id="IPR025420">
    <property type="entry name" value="DUF4143"/>
</dbReference>
<dbReference type="InterPro" id="IPR041682">
    <property type="entry name" value="AAA_14"/>
</dbReference>
<sequence>MFSKNVLKEIIVSNEEFILKQVKRIVNRERIYFPEFLNKTVVFYGVRRSGKTFILFNLFRKYKGNSLYIDFEDERLSGFHLKDFDRLKEAMIELKPHLMDRELVFLLDEIQNIEGWERFCRRAVERENVKVFVSGSSSRIMPFEIHTELRGRSWSIEVLPFSFKEYLCAKGIDVNQKSIIYGTKKAVVKKLFLDYMQWGGFPEVCFLRSELEKKKLIKEYLGAMFFRDLVERYSMTNISLLDKLTDKLFSSFSLKFSLTSFYKQYTGRFPFSKDSLYRYFKNYLQSMLVFEVRKFAESTYKRMRNPAKVYLVDTGLCRRVTSADAGRLLENVVFLALRRRGYEVFYFEAKRECDFIARTENNSFLPIQVSFELNEESSSRDIDGLIEACKWLDIGKGLILTYDDEEQELNLDGVNVKISPVWKWSIEAHIG</sequence>
<dbReference type="Gene3D" id="3.40.50.300">
    <property type="entry name" value="P-loop containing nucleotide triphosphate hydrolases"/>
    <property type="match status" value="1"/>
</dbReference>
<comment type="caution">
    <text evidence="3">The sequence shown here is derived from an EMBL/GenBank/DDBJ whole genome shotgun (WGS) entry which is preliminary data.</text>
</comment>
<proteinExistence type="predicted"/>
<evidence type="ECO:0000259" key="2">
    <source>
        <dbReference type="Pfam" id="PF13635"/>
    </source>
</evidence>
<organism evidence="3 4">
    <name type="scientific">Candidatus Scalindua rubra</name>
    <dbReference type="NCBI Taxonomy" id="1872076"/>
    <lineage>
        <taxon>Bacteria</taxon>
        <taxon>Pseudomonadati</taxon>
        <taxon>Planctomycetota</taxon>
        <taxon>Candidatus Brocadiia</taxon>
        <taxon>Candidatus Brocadiales</taxon>
        <taxon>Candidatus Scalinduaceae</taxon>
        <taxon>Candidatus Scalindua</taxon>
    </lineage>
</organism>
<protein>
    <recommendedName>
        <fullName evidence="5">Archaeal ATPase</fullName>
    </recommendedName>
</protein>
<evidence type="ECO:0000259" key="1">
    <source>
        <dbReference type="Pfam" id="PF13173"/>
    </source>
</evidence>
<accession>A0A1E3X5K8</accession>
<evidence type="ECO:0008006" key="5">
    <source>
        <dbReference type="Google" id="ProtNLM"/>
    </source>
</evidence>
<dbReference type="EMBL" id="MAYW01000159">
    <property type="protein sequence ID" value="ODS30936.1"/>
    <property type="molecule type" value="Genomic_DNA"/>
</dbReference>
<dbReference type="PANTHER" id="PTHR33295:SF8">
    <property type="entry name" value="AAA+ ATPASE DOMAIN-CONTAINING PROTEIN"/>
    <property type="match status" value="1"/>
</dbReference>
<dbReference type="Proteomes" id="UP000094056">
    <property type="component" value="Unassembled WGS sequence"/>
</dbReference>
<dbReference type="PANTHER" id="PTHR33295">
    <property type="entry name" value="ATPASE"/>
    <property type="match status" value="1"/>
</dbReference>
<feature type="domain" description="DUF4143" evidence="2">
    <location>
        <begin position="227"/>
        <end position="370"/>
    </location>
</feature>
<feature type="domain" description="AAA" evidence="1">
    <location>
        <begin position="38"/>
        <end position="167"/>
    </location>
</feature>
<gene>
    <name evidence="3" type="ORF">SCARUB_03942</name>
</gene>
<evidence type="ECO:0000313" key="4">
    <source>
        <dbReference type="Proteomes" id="UP000094056"/>
    </source>
</evidence>
<name>A0A1E3X5K8_9BACT</name>
<reference evidence="3 4" key="1">
    <citation type="submission" date="2016-07" db="EMBL/GenBank/DDBJ databases">
        <title>Draft genome of Scalindua rubra, obtained from a brine-seawater interface in the Red Sea, sheds light on salt adaptation in anammox bacteria.</title>
        <authorList>
            <person name="Speth D.R."/>
            <person name="Lagkouvardos I."/>
            <person name="Wang Y."/>
            <person name="Qian P.-Y."/>
            <person name="Dutilh B.E."/>
            <person name="Jetten M.S."/>
        </authorList>
    </citation>
    <scope>NUCLEOTIDE SEQUENCE [LARGE SCALE GENOMIC DNA]</scope>
    <source>
        <strain evidence="3">BSI-1</strain>
    </source>
</reference>
<evidence type="ECO:0000313" key="3">
    <source>
        <dbReference type="EMBL" id="ODS30936.1"/>
    </source>
</evidence>
<dbReference type="Pfam" id="PF13173">
    <property type="entry name" value="AAA_14"/>
    <property type="match status" value="1"/>
</dbReference>